<sequence length="174" mass="19453">MRRFLPLLIAFLAQNAAADGCPVAPDHSVAVDNIYTELQLAPNQMVARPYSNQLWELWLEAPDMPSQMMLDEGLRAMRGGDLIRAVDRLNALVSYCPFYAEGYNQRAFANFLREDYQAALPDLDQAISLNPRHTGALTGKARTLIELGEDDEAQVILKKALALNPWLGERALLR</sequence>
<evidence type="ECO:0000313" key="4">
    <source>
        <dbReference type="Proteomes" id="UP000004507"/>
    </source>
</evidence>
<dbReference type="SMART" id="SM00028">
    <property type="entry name" value="TPR"/>
    <property type="match status" value="2"/>
</dbReference>
<dbReference type="Proteomes" id="UP000004507">
    <property type="component" value="Unassembled WGS sequence"/>
</dbReference>
<dbReference type="Pfam" id="PF14559">
    <property type="entry name" value="TPR_19"/>
    <property type="match status" value="1"/>
</dbReference>
<dbReference type="eggNOG" id="COG0457">
    <property type="taxonomic scope" value="Bacteria"/>
</dbReference>
<dbReference type="EMBL" id="AAMS01000007">
    <property type="protein sequence ID" value="EAQ05764.1"/>
    <property type="molecule type" value="Genomic_DNA"/>
</dbReference>
<dbReference type="STRING" id="314232.SKA53_06657"/>
<keyword evidence="2" id="KW-0732">Signal</keyword>
<dbReference type="SUPFAM" id="SSF48452">
    <property type="entry name" value="TPR-like"/>
    <property type="match status" value="1"/>
</dbReference>
<dbReference type="Gene3D" id="1.25.40.10">
    <property type="entry name" value="Tetratricopeptide repeat domain"/>
    <property type="match status" value="1"/>
</dbReference>
<protein>
    <submittedName>
        <fullName evidence="3">TPR domain protein</fullName>
    </submittedName>
</protein>
<dbReference type="AlphaFoldDB" id="A3V7W4"/>
<evidence type="ECO:0000313" key="3">
    <source>
        <dbReference type="EMBL" id="EAQ05764.1"/>
    </source>
</evidence>
<reference evidence="3 4" key="1">
    <citation type="submission" date="2006-01" db="EMBL/GenBank/DDBJ databases">
        <authorList>
            <person name="Hagstrom A."/>
            <person name="Ferriera S."/>
            <person name="Johnson J."/>
            <person name="Kravitz S."/>
            <person name="Halpern A."/>
            <person name="Remington K."/>
            <person name="Beeson K."/>
            <person name="Tran B."/>
            <person name="Rogers Y.-H."/>
            <person name="Friedman R."/>
            <person name="Venter J.C."/>
        </authorList>
    </citation>
    <scope>NUCLEOTIDE SEQUENCE [LARGE SCALE GENOMIC DNA]</scope>
    <source>
        <strain evidence="3 4">SKA53</strain>
    </source>
</reference>
<comment type="caution">
    <text evidence="3">The sequence shown here is derived from an EMBL/GenBank/DDBJ whole genome shotgun (WGS) entry which is preliminary data.</text>
</comment>
<dbReference type="HOGENOM" id="CLU_079829_2_0_5"/>
<keyword evidence="1" id="KW-0802">TPR repeat</keyword>
<feature type="chain" id="PRO_5002660887" evidence="2">
    <location>
        <begin position="19"/>
        <end position="174"/>
    </location>
</feature>
<evidence type="ECO:0000256" key="2">
    <source>
        <dbReference type="SAM" id="SignalP"/>
    </source>
</evidence>
<gene>
    <name evidence="3" type="ORF">SKA53_06657</name>
</gene>
<dbReference type="RefSeq" id="WP_007205284.1">
    <property type="nucleotide sequence ID" value="NZ_CH672414.1"/>
</dbReference>
<keyword evidence="4" id="KW-1185">Reference proteome</keyword>
<accession>A3V7W4</accession>
<dbReference type="OrthoDB" id="9815010at2"/>
<proteinExistence type="predicted"/>
<organism evidence="3 4">
    <name type="scientific">Yoonia vestfoldensis SKA53</name>
    <dbReference type="NCBI Taxonomy" id="314232"/>
    <lineage>
        <taxon>Bacteria</taxon>
        <taxon>Pseudomonadati</taxon>
        <taxon>Pseudomonadota</taxon>
        <taxon>Alphaproteobacteria</taxon>
        <taxon>Rhodobacterales</taxon>
        <taxon>Paracoccaceae</taxon>
        <taxon>Yoonia</taxon>
    </lineage>
</organism>
<dbReference type="InterPro" id="IPR019734">
    <property type="entry name" value="TPR_rpt"/>
</dbReference>
<feature type="repeat" description="TPR" evidence="1">
    <location>
        <begin position="100"/>
        <end position="133"/>
    </location>
</feature>
<feature type="signal peptide" evidence="2">
    <location>
        <begin position="1"/>
        <end position="18"/>
    </location>
</feature>
<name>A3V7W4_9RHOB</name>
<evidence type="ECO:0000256" key="1">
    <source>
        <dbReference type="PROSITE-ProRule" id="PRU00339"/>
    </source>
</evidence>
<dbReference type="InterPro" id="IPR011990">
    <property type="entry name" value="TPR-like_helical_dom_sf"/>
</dbReference>
<dbReference type="PROSITE" id="PS50005">
    <property type="entry name" value="TPR"/>
    <property type="match status" value="1"/>
</dbReference>